<proteinExistence type="predicted"/>
<reference evidence="1 2" key="1">
    <citation type="submission" date="2018-05" db="EMBL/GenBank/DDBJ databases">
        <title>Genomic Encyclopedia of Type Strains, Phase I: the one thousand microbial genomes (KMG-I) project.</title>
        <authorList>
            <person name="Kyrpides N."/>
        </authorList>
    </citation>
    <scope>NUCLEOTIDE SEQUENCE [LARGE SCALE GENOMIC DNA]</scope>
    <source>
        <strain evidence="1 2">DSM 15611</strain>
    </source>
</reference>
<sequence>MTRKIACGLLLLILATIGLNSKTKVELTRYPSWIVAKIVDSKPVKVTTNFTHVLSNSSTAYIGYIGNNYQKFDISLQSVRKSTANRYSVTGVTMVRTNRCNFQGTIDVVENRQFSHPTFGLDNSMKGQFKRRGCTIAKYRFAENALQKGSGVFVGYLLFYWYETNKGEIVYDDIDDFSDSYSNNQYAGTWQSYATKKSKPCAWGQYRVPNSGDLDVGAAEFSVNPKYARNGWSK</sequence>
<comment type="caution">
    <text evidence="1">The sequence shown here is derived from an EMBL/GenBank/DDBJ whole genome shotgun (WGS) entry which is preliminary data.</text>
</comment>
<evidence type="ECO:0000313" key="1">
    <source>
        <dbReference type="EMBL" id="PXX21534.1"/>
    </source>
</evidence>
<protein>
    <submittedName>
        <fullName evidence="1">Uncharacterized protein</fullName>
    </submittedName>
</protein>
<dbReference type="RefSeq" id="WP_025816040.1">
    <property type="nucleotide sequence ID" value="NZ_QJJX01000018.1"/>
</dbReference>
<organism evidence="1 2">
    <name type="scientific">Hoylesella shahii DSM 15611 = JCM 12083</name>
    <dbReference type="NCBI Taxonomy" id="1122991"/>
    <lineage>
        <taxon>Bacteria</taxon>
        <taxon>Pseudomonadati</taxon>
        <taxon>Bacteroidota</taxon>
        <taxon>Bacteroidia</taxon>
        <taxon>Bacteroidales</taxon>
        <taxon>Prevotellaceae</taxon>
        <taxon>Hoylesella</taxon>
    </lineage>
</organism>
<name>A0A318HSV0_9BACT</name>
<evidence type="ECO:0000313" key="2">
    <source>
        <dbReference type="Proteomes" id="UP000248314"/>
    </source>
</evidence>
<dbReference type="STRING" id="1122991.GCA_000613445_01809"/>
<gene>
    <name evidence="1" type="ORF">EJ73_01677</name>
</gene>
<dbReference type="EMBL" id="QJJX01000018">
    <property type="protein sequence ID" value="PXX21534.1"/>
    <property type="molecule type" value="Genomic_DNA"/>
</dbReference>
<dbReference type="AlphaFoldDB" id="A0A318HSV0"/>
<accession>A0A318HSV0</accession>
<dbReference type="Proteomes" id="UP000248314">
    <property type="component" value="Unassembled WGS sequence"/>
</dbReference>
<keyword evidence="2" id="KW-1185">Reference proteome</keyword>